<evidence type="ECO:0000313" key="10">
    <source>
        <dbReference type="Proteomes" id="UP000076871"/>
    </source>
</evidence>
<keyword evidence="3" id="KW-0863">Zinc-finger</keyword>
<evidence type="ECO:0000256" key="4">
    <source>
        <dbReference type="ARBA" id="ARBA00022833"/>
    </source>
</evidence>
<dbReference type="InterPro" id="IPR013909">
    <property type="entry name" value="NuBaID_C"/>
</dbReference>
<dbReference type="GO" id="GO:0008270">
    <property type="term" value="F:zinc ion binding"/>
    <property type="evidence" value="ECO:0007669"/>
    <property type="project" value="UniProtKB-KW"/>
</dbReference>
<feature type="region of interest" description="Disordered" evidence="6">
    <location>
        <begin position="285"/>
        <end position="305"/>
    </location>
</feature>
<keyword evidence="2" id="KW-0479">Metal-binding</keyword>
<comment type="subcellular location">
    <subcellularLocation>
        <location evidence="1">Nucleus</location>
    </subcellularLocation>
</comment>
<feature type="region of interest" description="Disordered" evidence="6">
    <location>
        <begin position="322"/>
        <end position="390"/>
    </location>
</feature>
<dbReference type="Proteomes" id="UP000076871">
    <property type="component" value="Unassembled WGS sequence"/>
</dbReference>
<dbReference type="OrthoDB" id="2592092at2759"/>
<keyword evidence="5" id="KW-0539">Nucleus</keyword>
<dbReference type="InParanoid" id="A0A165CD86"/>
<reference evidence="9 10" key="1">
    <citation type="journal article" date="2016" name="Mol. Biol. Evol.">
        <title>Comparative Genomics of Early-Diverging Mushroom-Forming Fungi Provides Insights into the Origins of Lignocellulose Decay Capabilities.</title>
        <authorList>
            <person name="Nagy L.G."/>
            <person name="Riley R."/>
            <person name="Tritt A."/>
            <person name="Adam C."/>
            <person name="Daum C."/>
            <person name="Floudas D."/>
            <person name="Sun H."/>
            <person name="Yadav J.S."/>
            <person name="Pangilinan J."/>
            <person name="Larsson K.H."/>
            <person name="Matsuura K."/>
            <person name="Barry K."/>
            <person name="Labutti K."/>
            <person name="Kuo R."/>
            <person name="Ohm R.A."/>
            <person name="Bhattacharya S.S."/>
            <person name="Shirouzu T."/>
            <person name="Yoshinaga Y."/>
            <person name="Martin F.M."/>
            <person name="Grigoriev I.V."/>
            <person name="Hibbett D.S."/>
        </authorList>
    </citation>
    <scope>NUCLEOTIDE SEQUENCE [LARGE SCALE GENOMIC DNA]</scope>
    <source>
        <strain evidence="9 10">93-53</strain>
    </source>
</reference>
<evidence type="ECO:0000256" key="1">
    <source>
        <dbReference type="ARBA" id="ARBA00004123"/>
    </source>
</evidence>
<evidence type="ECO:0000259" key="7">
    <source>
        <dbReference type="Pfam" id="PF07967"/>
    </source>
</evidence>
<dbReference type="EMBL" id="KV427651">
    <property type="protein sequence ID" value="KZT02602.1"/>
    <property type="molecule type" value="Genomic_DNA"/>
</dbReference>
<dbReference type="Pfam" id="PF08600">
    <property type="entry name" value="NuBaID_C"/>
    <property type="match status" value="1"/>
</dbReference>
<evidence type="ECO:0000313" key="9">
    <source>
        <dbReference type="EMBL" id="KZT02602.1"/>
    </source>
</evidence>
<feature type="compositionally biased region" description="Low complexity" evidence="6">
    <location>
        <begin position="322"/>
        <end position="355"/>
    </location>
</feature>
<keyword evidence="4" id="KW-0862">Zinc</keyword>
<evidence type="ECO:0000256" key="3">
    <source>
        <dbReference type="ARBA" id="ARBA00022771"/>
    </source>
</evidence>
<name>A0A165CD86_9APHY</name>
<dbReference type="InterPro" id="IPR012935">
    <property type="entry name" value="NuBaID_N"/>
</dbReference>
<evidence type="ECO:0000256" key="6">
    <source>
        <dbReference type="SAM" id="MobiDB-lite"/>
    </source>
</evidence>
<organism evidence="9 10">
    <name type="scientific">Laetiporus sulphureus 93-53</name>
    <dbReference type="NCBI Taxonomy" id="1314785"/>
    <lineage>
        <taxon>Eukaryota</taxon>
        <taxon>Fungi</taxon>
        <taxon>Dikarya</taxon>
        <taxon>Basidiomycota</taxon>
        <taxon>Agaricomycotina</taxon>
        <taxon>Agaricomycetes</taxon>
        <taxon>Polyporales</taxon>
        <taxon>Laetiporus</taxon>
    </lineage>
</organism>
<protein>
    <submittedName>
        <fullName evidence="9">Zf-C3HC-domain-containing protein</fullName>
    </submittedName>
</protein>
<dbReference type="GeneID" id="63830176"/>
<dbReference type="Pfam" id="PF07967">
    <property type="entry name" value="zf-C3HC"/>
    <property type="match status" value="1"/>
</dbReference>
<dbReference type="AlphaFoldDB" id="A0A165CD86"/>
<proteinExistence type="predicted"/>
<keyword evidence="10" id="KW-1185">Reference proteome</keyword>
<sequence>MATIPTVASVSSAPAMTTTISSGSSDKGIKRKLEDAILSLDEAVGPSYFTLDQRPPTKKARTGRSFYSTLARYGVGNEIKSTKKDLDYLYRNAPHLAAIVSRAATRARSSTPYKLSHVAKTTTKSFSADYRPSSLQSFLLRLSTYKLSTYANKPPAIDAVAAAKCGWINDGKDRLVCGICSVSWVVAGREGLNRDAANALLEKQRVQLVDMHKDGCPWKTRQCDPTIYRIPLHTPLAMARDVKARAVALDTVLQDVEIKHPLTPAQIHSLLSIISSVPLLQSANMGRPARTESANTDGVADSPEPSETAVITSLFGWSVLPSSPSSERVRTSSHSSSDSSAASSWAHSRTSSVASLRDGTSTLSPSRLHRSPQIPSPIRSDGSPPVAVPSLKPDTTLLHCALCQRRIGLWAFISPPQTNDHSNGPGATGNAAKAKAKMRPKRQLDVLREHRSYCPYVIRSTTVPSLPAQPSGDAGHTTTPSTTVQVNEQIEGWRAVLTVVLRHGMARRQRLGAIRHTSTSRLGASNGAEATGSGIQAEEVQNQMNAVEAMVAGVKSRGGKDVLHYVRGLLR</sequence>
<dbReference type="PANTHER" id="PTHR15835">
    <property type="entry name" value="NUCLEAR-INTERACTING PARTNER OF ALK"/>
    <property type="match status" value="1"/>
</dbReference>
<evidence type="ECO:0000256" key="5">
    <source>
        <dbReference type="ARBA" id="ARBA00023242"/>
    </source>
</evidence>
<evidence type="ECO:0000259" key="8">
    <source>
        <dbReference type="Pfam" id="PF08600"/>
    </source>
</evidence>
<evidence type="ECO:0000256" key="2">
    <source>
        <dbReference type="ARBA" id="ARBA00022723"/>
    </source>
</evidence>
<gene>
    <name evidence="9" type="ORF">LAESUDRAFT_762724</name>
</gene>
<dbReference type="STRING" id="1314785.A0A165CD86"/>
<dbReference type="PANTHER" id="PTHR15835:SF6">
    <property type="entry name" value="ZINC FINGER C3HC-TYPE PROTEIN 1"/>
    <property type="match status" value="1"/>
</dbReference>
<feature type="domain" description="NuBaID C-terminal" evidence="8">
    <location>
        <begin position="395"/>
        <end position="459"/>
    </location>
</feature>
<feature type="region of interest" description="Disordered" evidence="6">
    <location>
        <begin position="418"/>
        <end position="442"/>
    </location>
</feature>
<dbReference type="GO" id="GO:0005634">
    <property type="term" value="C:nucleus"/>
    <property type="evidence" value="ECO:0007669"/>
    <property type="project" value="UniProtKB-SubCell"/>
</dbReference>
<accession>A0A165CD86</accession>
<feature type="domain" description="C3HC-type" evidence="7">
    <location>
        <begin position="133"/>
        <end position="248"/>
    </location>
</feature>
<dbReference type="RefSeq" id="XP_040760342.1">
    <property type="nucleotide sequence ID" value="XM_040913148.1"/>
</dbReference>